<dbReference type="RefSeq" id="WP_130058348.1">
    <property type="nucleotide sequence ID" value="NZ_RCXT01000003.1"/>
</dbReference>
<accession>A0A7J4XME3</accession>
<dbReference type="Proteomes" id="UP000422221">
    <property type="component" value="Unassembled WGS sequence"/>
</dbReference>
<name>A0A7J4XME3_9BACE</name>
<comment type="caution">
    <text evidence="1">The sequence shown here is derived from an EMBL/GenBank/DDBJ whole genome shotgun (WGS) entry which is preliminary data.</text>
</comment>
<evidence type="ECO:0000313" key="2">
    <source>
        <dbReference type="Proteomes" id="UP000422221"/>
    </source>
</evidence>
<reference evidence="1 2" key="1">
    <citation type="journal article" date="2019" name="Nat. Med.">
        <title>A library of human gut bacterial isolates paired with longitudinal multiomics data enables mechanistic microbiome research.</title>
        <authorList>
            <person name="Poyet M."/>
            <person name="Groussin M."/>
            <person name="Gibbons S.M."/>
            <person name="Avila-Pacheco J."/>
            <person name="Jiang X."/>
            <person name="Kearney S.M."/>
            <person name="Perrotta A.R."/>
            <person name="Berdy B."/>
            <person name="Zhao S."/>
            <person name="Lieberman T.D."/>
            <person name="Swanson P.K."/>
            <person name="Smith M."/>
            <person name="Roesemann S."/>
            <person name="Alexander J.E."/>
            <person name="Rich S.A."/>
            <person name="Livny J."/>
            <person name="Vlamakis H."/>
            <person name="Clish C."/>
            <person name="Bullock K."/>
            <person name="Deik A."/>
            <person name="Scott J."/>
            <person name="Pierce K.A."/>
            <person name="Xavier R.J."/>
            <person name="Alm E.J."/>
        </authorList>
    </citation>
    <scope>NUCLEOTIDE SEQUENCE [LARGE SCALE GENOMIC DNA]</scope>
    <source>
        <strain evidence="1 2">BIOML-A10</strain>
    </source>
</reference>
<sequence length="364" mass="42240">MSKKKRKTKILCPQCGAEFAIGKKEFTTVATVVGEDSNLGSIYLAMAGQNIPVKPLKSFKTVQERIEALRNVGVDVSNMFAMEGANGGGYIASNRNGILSVLEDDDPIFNQIVEQGTVPNNRLFRRWIMAKMFYMMTYKSYRSKEPLGVTSMIHRLGYEYQWKMLLNELYAQMKMEDKDAANFVDRNRWFNVDVVMAMAEDYIVQLKKYVDALKERKCKGVPYKRIKSRNIFKADLQNKIYYPLYKEIAHIKQARNVTQLYNAAKKFNDMRLKMPHDTPQSKTWVDAYKGAGAYYTMQNLIRFHNCKAIDDTNKRLDKYQSLAFITAKAEMYRNGEGWRLLAVLKKMLTDNNIDISKKMAEWRK</sequence>
<evidence type="ECO:0000313" key="1">
    <source>
        <dbReference type="EMBL" id="KAA3767997.1"/>
    </source>
</evidence>
<organism evidence="1 2">
    <name type="scientific">Bacteroides salyersiae</name>
    <dbReference type="NCBI Taxonomy" id="291644"/>
    <lineage>
        <taxon>Bacteria</taxon>
        <taxon>Pseudomonadati</taxon>
        <taxon>Bacteroidota</taxon>
        <taxon>Bacteroidia</taxon>
        <taxon>Bacteroidales</taxon>
        <taxon>Bacteroidaceae</taxon>
        <taxon>Bacteroides</taxon>
    </lineage>
</organism>
<dbReference type="AlphaFoldDB" id="A0A7J4XME3"/>
<protein>
    <submittedName>
        <fullName evidence="1">Ubiquitin carboxyl-hydrolase</fullName>
    </submittedName>
</protein>
<dbReference type="EMBL" id="VWMK01000004">
    <property type="protein sequence ID" value="KAA3767997.1"/>
    <property type="molecule type" value="Genomic_DNA"/>
</dbReference>
<proteinExistence type="predicted"/>
<gene>
    <name evidence="1" type="ORF">F3F73_06270</name>
</gene>
<keyword evidence="1" id="KW-0378">Hydrolase</keyword>
<dbReference type="GO" id="GO:0016787">
    <property type="term" value="F:hydrolase activity"/>
    <property type="evidence" value="ECO:0007669"/>
    <property type="project" value="UniProtKB-KW"/>
</dbReference>